<keyword evidence="2" id="KW-0496">Mitochondrion</keyword>
<keyword evidence="2" id="KW-0255">Endonuclease</keyword>
<sequence length="184" mass="19997">MHSYYANSRMDWGGGGGGGGGCLPTFHNYTSSSCEKWGGEAERGDAFIIRLHSKDIALLKQIQAGPLSLFQREGRHPLERGAAFFGVGNISIGKDGSATYSVQSIKDLINEIIPHFLKYPLNTKKQADFLLFKSIIDLMNYKEHFNADGLQEIVNIRASPPGGGRCSPPPGGGPLAWITVYLIN</sequence>
<protein>
    <submittedName>
        <fullName evidence="2">LAGLIDADG endonuclease</fullName>
    </submittedName>
</protein>
<keyword evidence="2" id="KW-0378">Hydrolase</keyword>
<dbReference type="Pfam" id="PF00961">
    <property type="entry name" value="LAGLIDADG_1"/>
    <property type="match status" value="1"/>
</dbReference>
<evidence type="ECO:0000313" key="2">
    <source>
        <dbReference type="EMBL" id="UBU98508.1"/>
    </source>
</evidence>
<dbReference type="InterPro" id="IPR027434">
    <property type="entry name" value="Homing_endonucl"/>
</dbReference>
<organism evidence="2">
    <name type="scientific">Morchella brunnea</name>
    <dbReference type="NCBI Taxonomy" id="1174671"/>
    <lineage>
        <taxon>Eukaryota</taxon>
        <taxon>Fungi</taxon>
        <taxon>Dikarya</taxon>
        <taxon>Ascomycota</taxon>
        <taxon>Pezizomycotina</taxon>
        <taxon>Pezizomycetes</taxon>
        <taxon>Pezizales</taxon>
        <taxon>Morchellaceae</taxon>
        <taxon>Morchella</taxon>
    </lineage>
</organism>
<dbReference type="EMBL" id="MW538937">
    <property type="protein sequence ID" value="UBU98508.1"/>
    <property type="molecule type" value="Genomic_DNA"/>
</dbReference>
<dbReference type="RefSeq" id="YP_010218645.1">
    <property type="nucleotide sequence ID" value="NC_058917.1"/>
</dbReference>
<dbReference type="Gene3D" id="3.10.28.10">
    <property type="entry name" value="Homing endonucleases"/>
    <property type="match status" value="1"/>
</dbReference>
<accession>A0A8K1MGF8</accession>
<dbReference type="PANTHER" id="PTHR36181:SF4">
    <property type="entry name" value="LAGLIDADG ENDONUCLEASE"/>
    <property type="match status" value="1"/>
</dbReference>
<dbReference type="PANTHER" id="PTHR36181">
    <property type="entry name" value="INTRON-ENCODED ENDONUCLEASE AI3-RELATED"/>
    <property type="match status" value="1"/>
</dbReference>
<reference evidence="2" key="1">
    <citation type="submission" date="2021-01" db="EMBL/GenBank/DDBJ databases">
        <authorList>
            <person name="Sun H.-H."/>
            <person name="Zhang S."/>
            <person name="Zhang Y.-J."/>
        </authorList>
    </citation>
    <scope>NUCLEOTIDE SEQUENCE</scope>
    <source>
        <strain evidence="2">CMM1</strain>
    </source>
</reference>
<dbReference type="SUPFAM" id="SSF55608">
    <property type="entry name" value="Homing endonucleases"/>
    <property type="match status" value="1"/>
</dbReference>
<name>A0A8K1MGF8_9PEZI</name>
<dbReference type="GO" id="GO:0004519">
    <property type="term" value="F:endonuclease activity"/>
    <property type="evidence" value="ECO:0007669"/>
    <property type="project" value="UniProtKB-KW"/>
</dbReference>
<dbReference type="GeneID" id="68665168"/>
<geneLocation type="mitochondrion" evidence="2"/>
<dbReference type="GO" id="GO:0005739">
    <property type="term" value="C:mitochondrion"/>
    <property type="evidence" value="ECO:0007669"/>
    <property type="project" value="UniProtKB-ARBA"/>
</dbReference>
<feature type="domain" description="Homing endonuclease LAGLIDADG" evidence="1">
    <location>
        <begin position="75"/>
        <end position="135"/>
    </location>
</feature>
<keyword evidence="2" id="KW-0540">Nuclease</keyword>
<gene>
    <name evidence="2" type="primary">orf184</name>
</gene>
<dbReference type="InterPro" id="IPR051289">
    <property type="entry name" value="LAGLIDADG_Endonuclease"/>
</dbReference>
<dbReference type="InterPro" id="IPR004860">
    <property type="entry name" value="LAGLIDADG_dom"/>
</dbReference>
<evidence type="ECO:0000259" key="1">
    <source>
        <dbReference type="Pfam" id="PF00961"/>
    </source>
</evidence>
<dbReference type="AlphaFoldDB" id="A0A8K1MGF8"/>
<proteinExistence type="predicted"/>